<dbReference type="AlphaFoldDB" id="A0A813LFZ1"/>
<name>A0A813LFZ1_POLGL</name>
<organism evidence="1 2">
    <name type="scientific">Polarella glacialis</name>
    <name type="common">Dinoflagellate</name>
    <dbReference type="NCBI Taxonomy" id="89957"/>
    <lineage>
        <taxon>Eukaryota</taxon>
        <taxon>Sar</taxon>
        <taxon>Alveolata</taxon>
        <taxon>Dinophyceae</taxon>
        <taxon>Suessiales</taxon>
        <taxon>Suessiaceae</taxon>
        <taxon>Polarella</taxon>
    </lineage>
</organism>
<protein>
    <submittedName>
        <fullName evidence="1">Uncharacterized protein</fullName>
    </submittedName>
</protein>
<gene>
    <name evidence="1" type="ORF">PGLA2088_LOCUS44558</name>
</gene>
<sequence length="127" mass="13748">MMIAIVSRMRLQHAPEGETEVKLLREQTALLAQELRLLREALQEGGLDAWGVSPALESLVPGLESVGKANSLPMDGLSFSDLMADRDSGEPGHRSHEAIDALSRLSKQVVVRRAAGELPLGQVPNMK</sequence>
<accession>A0A813LFZ1</accession>
<evidence type="ECO:0000313" key="1">
    <source>
        <dbReference type="EMBL" id="CAE8726657.1"/>
    </source>
</evidence>
<dbReference type="EMBL" id="CAJNNW010035260">
    <property type="protein sequence ID" value="CAE8726657.1"/>
    <property type="molecule type" value="Genomic_DNA"/>
</dbReference>
<proteinExistence type="predicted"/>
<reference evidence="1" key="1">
    <citation type="submission" date="2021-02" db="EMBL/GenBank/DDBJ databases">
        <authorList>
            <person name="Dougan E. K."/>
            <person name="Rhodes N."/>
            <person name="Thang M."/>
            <person name="Chan C."/>
        </authorList>
    </citation>
    <scope>NUCLEOTIDE SEQUENCE</scope>
</reference>
<comment type="caution">
    <text evidence="1">The sequence shown here is derived from an EMBL/GenBank/DDBJ whole genome shotgun (WGS) entry which is preliminary data.</text>
</comment>
<dbReference type="Proteomes" id="UP000626109">
    <property type="component" value="Unassembled WGS sequence"/>
</dbReference>
<evidence type="ECO:0000313" key="2">
    <source>
        <dbReference type="Proteomes" id="UP000626109"/>
    </source>
</evidence>